<dbReference type="EMBL" id="BGPR01053797">
    <property type="protein sequence ID" value="GBO30606.1"/>
    <property type="molecule type" value="Genomic_DNA"/>
</dbReference>
<comment type="caution">
    <text evidence="1">The sequence shown here is derived from an EMBL/GenBank/DDBJ whole genome shotgun (WGS) entry which is preliminary data.</text>
</comment>
<protein>
    <submittedName>
        <fullName evidence="1">Uncharacterized protein</fullName>
    </submittedName>
</protein>
<gene>
    <name evidence="1" type="ORF">AVEN_273170_1</name>
</gene>
<keyword evidence="2" id="KW-1185">Reference proteome</keyword>
<dbReference type="AlphaFoldDB" id="A0A4Y2W224"/>
<dbReference type="Proteomes" id="UP000499080">
    <property type="component" value="Unassembled WGS sequence"/>
</dbReference>
<evidence type="ECO:0000313" key="2">
    <source>
        <dbReference type="Proteomes" id="UP000499080"/>
    </source>
</evidence>
<name>A0A4Y2W224_ARAVE</name>
<sequence length="121" mass="13619">MYISKYSPPDIGNSFCLVVRIFGSEPKGPRFYPAAKVVTRNNFQSHYRWRHQKSGQFHLLLHSPDGSTTTPTATQLSQFKACDAFHNMQSLWPFHSTKSARACAPPIWAAICAYARSTSLP</sequence>
<organism evidence="1 2">
    <name type="scientific">Araneus ventricosus</name>
    <name type="common">Orbweaver spider</name>
    <name type="synonym">Epeira ventricosa</name>
    <dbReference type="NCBI Taxonomy" id="182803"/>
    <lineage>
        <taxon>Eukaryota</taxon>
        <taxon>Metazoa</taxon>
        <taxon>Ecdysozoa</taxon>
        <taxon>Arthropoda</taxon>
        <taxon>Chelicerata</taxon>
        <taxon>Arachnida</taxon>
        <taxon>Araneae</taxon>
        <taxon>Araneomorphae</taxon>
        <taxon>Entelegynae</taxon>
        <taxon>Araneoidea</taxon>
        <taxon>Araneidae</taxon>
        <taxon>Araneus</taxon>
    </lineage>
</organism>
<reference evidence="1 2" key="1">
    <citation type="journal article" date="2019" name="Sci. Rep.">
        <title>Orb-weaving spider Araneus ventricosus genome elucidates the spidroin gene catalogue.</title>
        <authorList>
            <person name="Kono N."/>
            <person name="Nakamura H."/>
            <person name="Ohtoshi R."/>
            <person name="Moran D.A.P."/>
            <person name="Shinohara A."/>
            <person name="Yoshida Y."/>
            <person name="Fujiwara M."/>
            <person name="Mori M."/>
            <person name="Tomita M."/>
            <person name="Arakawa K."/>
        </authorList>
    </citation>
    <scope>NUCLEOTIDE SEQUENCE [LARGE SCALE GENOMIC DNA]</scope>
</reference>
<accession>A0A4Y2W224</accession>
<evidence type="ECO:0000313" key="1">
    <source>
        <dbReference type="EMBL" id="GBO30606.1"/>
    </source>
</evidence>
<proteinExistence type="predicted"/>